<reference evidence="1 2" key="1">
    <citation type="submission" date="2020-10" db="EMBL/GenBank/DDBJ databases">
        <title>The Coptis chinensis genome and diversification of protoberbering-type alkaloids.</title>
        <authorList>
            <person name="Wang B."/>
            <person name="Shu S."/>
            <person name="Song C."/>
            <person name="Liu Y."/>
        </authorList>
    </citation>
    <scope>NUCLEOTIDE SEQUENCE [LARGE SCALE GENOMIC DNA]</scope>
    <source>
        <strain evidence="1">HL-2020</strain>
        <tissue evidence="1">Leaf</tissue>
    </source>
</reference>
<gene>
    <name evidence="1" type="ORF">IFM89_000572</name>
</gene>
<evidence type="ECO:0000313" key="1">
    <source>
        <dbReference type="EMBL" id="KAF9618169.1"/>
    </source>
</evidence>
<protein>
    <submittedName>
        <fullName evidence="1">Uncharacterized protein</fullName>
    </submittedName>
</protein>
<name>A0A835IJC8_9MAGN</name>
<organism evidence="1 2">
    <name type="scientific">Coptis chinensis</name>
    <dbReference type="NCBI Taxonomy" id="261450"/>
    <lineage>
        <taxon>Eukaryota</taxon>
        <taxon>Viridiplantae</taxon>
        <taxon>Streptophyta</taxon>
        <taxon>Embryophyta</taxon>
        <taxon>Tracheophyta</taxon>
        <taxon>Spermatophyta</taxon>
        <taxon>Magnoliopsida</taxon>
        <taxon>Ranunculales</taxon>
        <taxon>Ranunculaceae</taxon>
        <taxon>Coptidoideae</taxon>
        <taxon>Coptis</taxon>
    </lineage>
</organism>
<keyword evidence="2" id="KW-1185">Reference proteome</keyword>
<evidence type="ECO:0000313" key="2">
    <source>
        <dbReference type="Proteomes" id="UP000631114"/>
    </source>
</evidence>
<dbReference type="EMBL" id="JADFTS010000002">
    <property type="protein sequence ID" value="KAF9618169.1"/>
    <property type="molecule type" value="Genomic_DNA"/>
</dbReference>
<comment type="caution">
    <text evidence="1">The sequence shown here is derived from an EMBL/GenBank/DDBJ whole genome shotgun (WGS) entry which is preliminary data.</text>
</comment>
<dbReference type="AlphaFoldDB" id="A0A835IJC8"/>
<sequence length="77" mass="9024">MSCCNQGRRRRRRKKNILVSSSLHFDENGWDMRVNERVSSNKGTLEDSEIVYENMEELDVISWNSIITANAQNGYRD</sequence>
<accession>A0A835IJC8</accession>
<dbReference type="Proteomes" id="UP000631114">
    <property type="component" value="Unassembled WGS sequence"/>
</dbReference>
<proteinExistence type="predicted"/>